<evidence type="ECO:0000313" key="2">
    <source>
        <dbReference type="Proteomes" id="UP001164539"/>
    </source>
</evidence>
<sequence length="807" mass="91907">MDLPGNFENLKTKRTGIQHQVDAVRKKMVGNFENLKTELGNLRRKRTRIQGQVDAARSKVEEIEEEVPKWLVRAKEIENNVQKLLNRTEEDEKNASNRCCPCLRPESKKRRQLRQEAVNLLQTVAEHLKAGKFDQISHPVIKGGEAFGSRASTLRDVIRSLSDPNVSTVGIYGMDGIGKTTLAKLVANHPETKYLFNWVIFVEVNEKPDETKIQREIGEKLGLPLSQEESSSTIAGKLCHRLRQEENILIILDNVWERLHLQAIGIPRRHEHKGCKLLLTARSVDVLSSKMDSQSNFKVHDLHHDEALRFFKKMAGDYIEGHDEFKSVATELANKCACSPIAIAIVARALKNKQLLVWKDFLQQVKMSSSKVVLYASIELSYKYLTREQQKTLLLIQYASLTSIDELLMYGMSLGLFDDIEEMEGRRARVKTFVQQLKDSCLLADGNTTPDDFSMHDIVRGIVKSIASRELCAFTYEGVAEREWPDGNTLKAYSSIVLKDVKAGGLPPVLECQQLKLLSISATDPGLFLDSCSSLKIHDDFFTKMTELKVLVLANMDLSSLPKSIRFLSNLQALGLYKCKLDDVAILGELKKLEILSLRNSKIDQLSAEVCHLIQLKLLDLRSTHVRVIPPNVISNLSTLEELYMGEFAWEKDGFDKARESASLNELNDLSKLTCLEIQINDSDALPSDLSFRKLERYKILIGSLEVWEFDRDWIWNFTSPNTCRKFQLSLVNTNICLNEGHIMQLKRIEDLCLVGLQDMKSVLHGLDKDGFLQLSISRFEITTTFCVLLIRWSTTFLMFFLYYSHY</sequence>
<protein>
    <submittedName>
        <fullName evidence="1">Disease resistance protein</fullName>
    </submittedName>
</protein>
<name>A0ACC1YEW9_MELAZ</name>
<comment type="caution">
    <text evidence="1">The sequence shown here is derived from an EMBL/GenBank/DDBJ whole genome shotgun (WGS) entry which is preliminary data.</text>
</comment>
<proteinExistence type="predicted"/>
<dbReference type="EMBL" id="CM051397">
    <property type="protein sequence ID" value="KAJ4721514.1"/>
    <property type="molecule type" value="Genomic_DNA"/>
</dbReference>
<reference evidence="1 2" key="1">
    <citation type="journal article" date="2023" name="Science">
        <title>Complex scaffold remodeling in plant triterpene biosynthesis.</title>
        <authorList>
            <person name="De La Pena R."/>
            <person name="Hodgson H."/>
            <person name="Liu J.C."/>
            <person name="Stephenson M.J."/>
            <person name="Martin A.C."/>
            <person name="Owen C."/>
            <person name="Harkess A."/>
            <person name="Leebens-Mack J."/>
            <person name="Jimenez L.E."/>
            <person name="Osbourn A."/>
            <person name="Sattely E.S."/>
        </authorList>
    </citation>
    <scope>NUCLEOTIDE SEQUENCE [LARGE SCALE GENOMIC DNA]</scope>
    <source>
        <strain evidence="2">cv. JPN11</strain>
        <tissue evidence="1">Leaf</tissue>
    </source>
</reference>
<evidence type="ECO:0000313" key="1">
    <source>
        <dbReference type="EMBL" id="KAJ4721514.1"/>
    </source>
</evidence>
<organism evidence="1 2">
    <name type="scientific">Melia azedarach</name>
    <name type="common">Chinaberry tree</name>
    <dbReference type="NCBI Taxonomy" id="155640"/>
    <lineage>
        <taxon>Eukaryota</taxon>
        <taxon>Viridiplantae</taxon>
        <taxon>Streptophyta</taxon>
        <taxon>Embryophyta</taxon>
        <taxon>Tracheophyta</taxon>
        <taxon>Spermatophyta</taxon>
        <taxon>Magnoliopsida</taxon>
        <taxon>eudicotyledons</taxon>
        <taxon>Gunneridae</taxon>
        <taxon>Pentapetalae</taxon>
        <taxon>rosids</taxon>
        <taxon>malvids</taxon>
        <taxon>Sapindales</taxon>
        <taxon>Meliaceae</taxon>
        <taxon>Melia</taxon>
    </lineage>
</organism>
<accession>A0ACC1YEW9</accession>
<dbReference type="Proteomes" id="UP001164539">
    <property type="component" value="Chromosome 4"/>
</dbReference>
<gene>
    <name evidence="1" type="ORF">OWV82_009190</name>
</gene>
<keyword evidence="2" id="KW-1185">Reference proteome</keyword>